<reference evidence="1" key="1">
    <citation type="journal article" date="2020" name="Stud. Mycol.">
        <title>101 Dothideomycetes genomes: a test case for predicting lifestyles and emergence of pathogens.</title>
        <authorList>
            <person name="Haridas S."/>
            <person name="Albert R."/>
            <person name="Binder M."/>
            <person name="Bloem J."/>
            <person name="Labutti K."/>
            <person name="Salamov A."/>
            <person name="Andreopoulos B."/>
            <person name="Baker S."/>
            <person name="Barry K."/>
            <person name="Bills G."/>
            <person name="Bluhm B."/>
            <person name="Cannon C."/>
            <person name="Castanera R."/>
            <person name="Culley D."/>
            <person name="Daum C."/>
            <person name="Ezra D."/>
            <person name="Gonzalez J."/>
            <person name="Henrissat B."/>
            <person name="Kuo A."/>
            <person name="Liang C."/>
            <person name="Lipzen A."/>
            <person name="Lutzoni F."/>
            <person name="Magnuson J."/>
            <person name="Mondo S."/>
            <person name="Nolan M."/>
            <person name="Ohm R."/>
            <person name="Pangilinan J."/>
            <person name="Park H.-J."/>
            <person name="Ramirez L."/>
            <person name="Alfaro M."/>
            <person name="Sun H."/>
            <person name="Tritt A."/>
            <person name="Yoshinaga Y."/>
            <person name="Zwiers L.-H."/>
            <person name="Turgeon B."/>
            <person name="Goodwin S."/>
            <person name="Spatafora J."/>
            <person name="Crous P."/>
            <person name="Grigoriev I."/>
        </authorList>
    </citation>
    <scope>NUCLEOTIDE SEQUENCE</scope>
    <source>
        <strain evidence="1">CBS 627.86</strain>
    </source>
</reference>
<proteinExistence type="predicted"/>
<evidence type="ECO:0000313" key="1">
    <source>
        <dbReference type="EMBL" id="KAF2112417.1"/>
    </source>
</evidence>
<accession>A0A6A5Z0N8</accession>
<gene>
    <name evidence="1" type="ORF">BDV96DRAFT_161771</name>
</gene>
<dbReference type="Proteomes" id="UP000799770">
    <property type="component" value="Unassembled WGS sequence"/>
</dbReference>
<keyword evidence="2" id="KW-1185">Reference proteome</keyword>
<evidence type="ECO:0000313" key="2">
    <source>
        <dbReference type="Proteomes" id="UP000799770"/>
    </source>
</evidence>
<protein>
    <submittedName>
        <fullName evidence="1">Uncharacterized protein</fullName>
    </submittedName>
</protein>
<dbReference type="AlphaFoldDB" id="A0A6A5Z0N8"/>
<dbReference type="EMBL" id="ML977331">
    <property type="protein sequence ID" value="KAF2112417.1"/>
    <property type="molecule type" value="Genomic_DNA"/>
</dbReference>
<organism evidence="1 2">
    <name type="scientific">Lophiotrema nucula</name>
    <dbReference type="NCBI Taxonomy" id="690887"/>
    <lineage>
        <taxon>Eukaryota</taxon>
        <taxon>Fungi</taxon>
        <taxon>Dikarya</taxon>
        <taxon>Ascomycota</taxon>
        <taxon>Pezizomycotina</taxon>
        <taxon>Dothideomycetes</taxon>
        <taxon>Pleosporomycetidae</taxon>
        <taxon>Pleosporales</taxon>
        <taxon>Lophiotremataceae</taxon>
        <taxon>Lophiotrema</taxon>
    </lineage>
</organism>
<sequence>MKKITITTIIFDKLSRSVRRASTPFRAATRNATLCRANQSAAPATNGHDGLHQVTPEPTMLGSLVGGSGVVSHRGALGNKHDKPFERKACFEAKMGGGHGAGAGTASIRLEMRIRLAGGDAVEMTGSDSALFLAMPLVAVRGPGFGILMLSAGSYSCTQASLMSAGMTML</sequence>
<name>A0A6A5Z0N8_9PLEO</name>